<dbReference type="InterPro" id="IPR026992">
    <property type="entry name" value="DIOX_N"/>
</dbReference>
<dbReference type="Proteomes" id="UP000525078">
    <property type="component" value="Unassembled WGS sequence"/>
</dbReference>
<dbReference type="AlphaFoldDB" id="A0A7J6G5Z5"/>
<proteinExistence type="predicted"/>
<evidence type="ECO:0000256" key="1">
    <source>
        <dbReference type="ARBA" id="ARBA00022723"/>
    </source>
</evidence>
<evidence type="ECO:0000256" key="2">
    <source>
        <dbReference type="ARBA" id="ARBA00022896"/>
    </source>
</evidence>
<evidence type="ECO:0000313" key="6">
    <source>
        <dbReference type="Proteomes" id="UP000525078"/>
    </source>
</evidence>
<keyword evidence="3" id="KW-0408">Iron</keyword>
<evidence type="ECO:0000259" key="4">
    <source>
        <dbReference type="Pfam" id="PF14226"/>
    </source>
</evidence>
<organism evidence="5 6">
    <name type="scientific">Cannabis sativa</name>
    <name type="common">Hemp</name>
    <name type="synonym">Marijuana</name>
    <dbReference type="NCBI Taxonomy" id="3483"/>
    <lineage>
        <taxon>Eukaryota</taxon>
        <taxon>Viridiplantae</taxon>
        <taxon>Streptophyta</taxon>
        <taxon>Embryophyta</taxon>
        <taxon>Tracheophyta</taxon>
        <taxon>Spermatophyta</taxon>
        <taxon>Magnoliopsida</taxon>
        <taxon>eudicotyledons</taxon>
        <taxon>Gunneridae</taxon>
        <taxon>Pentapetalae</taxon>
        <taxon>rosids</taxon>
        <taxon>fabids</taxon>
        <taxon>Rosales</taxon>
        <taxon>Cannabaceae</taxon>
        <taxon>Cannabis</taxon>
    </lineage>
</organism>
<reference evidence="5 6" key="1">
    <citation type="journal article" date="2020" name="bioRxiv">
        <title>Sequence and annotation of 42 cannabis genomes reveals extensive copy number variation in cannabinoid synthesis and pathogen resistance genes.</title>
        <authorList>
            <person name="Mckernan K.J."/>
            <person name="Helbert Y."/>
            <person name="Kane L.T."/>
            <person name="Ebling H."/>
            <person name="Zhang L."/>
            <person name="Liu B."/>
            <person name="Eaton Z."/>
            <person name="Mclaughlin S."/>
            <person name="Kingan S."/>
            <person name="Baybayan P."/>
            <person name="Concepcion G."/>
            <person name="Jordan M."/>
            <person name="Riva A."/>
            <person name="Barbazuk W."/>
            <person name="Harkins T."/>
        </authorList>
    </citation>
    <scope>NUCLEOTIDE SEQUENCE [LARGE SCALE GENOMIC DNA]</scope>
    <source>
        <strain evidence="6">cv. Jamaican Lion 4</strain>
        <tissue evidence="5">Leaf</tissue>
    </source>
</reference>
<keyword evidence="1" id="KW-0479">Metal-binding</keyword>
<sequence length="166" mass="19014">MCIVYHQSHNKNMISTKSLAESSNLTSIPPTHITIPNNDQLAVLEHSQELQIPIIDFSLLISSDPDQRSKTIAELGKACQDWGFFMVINHGVTEKLMSEVIEGCRGFFDLSEEEKVEFKGEHVLDPIRYGTSFNALVEKAFYWRDYLKVLVQFHHSHHFPHKPSGF</sequence>
<gene>
    <name evidence="5" type="ORF">F8388_010641</name>
</gene>
<dbReference type="PANTHER" id="PTHR47991">
    <property type="entry name" value="OXOGLUTARATE/IRON-DEPENDENT DIOXYGENASE"/>
    <property type="match status" value="1"/>
</dbReference>
<dbReference type="EMBL" id="JAATIP010000075">
    <property type="protein sequence ID" value="KAF4378202.1"/>
    <property type="molecule type" value="Genomic_DNA"/>
</dbReference>
<accession>A0A7J6G5Z5</accession>
<dbReference type="Pfam" id="PF14226">
    <property type="entry name" value="DIOX_N"/>
    <property type="match status" value="1"/>
</dbReference>
<dbReference type="Gene3D" id="2.60.120.330">
    <property type="entry name" value="B-lactam Antibiotic, Isopenicillin N Synthase, Chain"/>
    <property type="match status" value="1"/>
</dbReference>
<dbReference type="InterPro" id="IPR027443">
    <property type="entry name" value="IPNS-like_sf"/>
</dbReference>
<dbReference type="GO" id="GO:0031418">
    <property type="term" value="F:L-ascorbic acid binding"/>
    <property type="evidence" value="ECO:0007669"/>
    <property type="project" value="UniProtKB-KW"/>
</dbReference>
<keyword evidence="2" id="KW-0847">Vitamin C</keyword>
<dbReference type="SUPFAM" id="SSF51197">
    <property type="entry name" value="Clavaminate synthase-like"/>
    <property type="match status" value="1"/>
</dbReference>
<comment type="caution">
    <text evidence="5">The sequence shown here is derived from an EMBL/GenBank/DDBJ whole genome shotgun (WGS) entry which is preliminary data.</text>
</comment>
<evidence type="ECO:0000256" key="3">
    <source>
        <dbReference type="ARBA" id="ARBA00023004"/>
    </source>
</evidence>
<feature type="domain" description="Non-haem dioxygenase N-terminal" evidence="4">
    <location>
        <begin position="52"/>
        <end position="156"/>
    </location>
</feature>
<feature type="non-terminal residue" evidence="5">
    <location>
        <position position="1"/>
    </location>
</feature>
<dbReference type="GO" id="GO:0046872">
    <property type="term" value="F:metal ion binding"/>
    <property type="evidence" value="ECO:0007669"/>
    <property type="project" value="UniProtKB-KW"/>
</dbReference>
<protein>
    <recommendedName>
        <fullName evidence="4">Non-haem dioxygenase N-terminal domain-containing protein</fullName>
    </recommendedName>
</protein>
<evidence type="ECO:0000313" key="5">
    <source>
        <dbReference type="EMBL" id="KAF4378202.1"/>
    </source>
</evidence>
<name>A0A7J6G5Z5_CANSA</name>
<dbReference type="InterPro" id="IPR050295">
    <property type="entry name" value="Plant_2OG-oxidoreductases"/>
</dbReference>